<dbReference type="InterPro" id="IPR024749">
    <property type="entry name" value="Collagen-bd_put"/>
</dbReference>
<organism evidence="3 4">
    <name type="scientific">Rhodocytophaga rosea</name>
    <dbReference type="NCBI Taxonomy" id="2704465"/>
    <lineage>
        <taxon>Bacteria</taxon>
        <taxon>Pseudomonadati</taxon>
        <taxon>Bacteroidota</taxon>
        <taxon>Cytophagia</taxon>
        <taxon>Cytophagales</taxon>
        <taxon>Rhodocytophagaceae</taxon>
        <taxon>Rhodocytophaga</taxon>
    </lineage>
</organism>
<evidence type="ECO:0000313" key="4">
    <source>
        <dbReference type="Proteomes" id="UP000480178"/>
    </source>
</evidence>
<dbReference type="Pfam" id="PF12904">
    <property type="entry name" value="Collagen_bind_2"/>
    <property type="match status" value="1"/>
</dbReference>
<keyword evidence="4" id="KW-1185">Reference proteome</keyword>
<dbReference type="AlphaFoldDB" id="A0A6C0GX18"/>
<dbReference type="Gene3D" id="3.20.20.80">
    <property type="entry name" value="Glycosidases"/>
    <property type="match status" value="1"/>
</dbReference>
<name>A0A6C0GX18_9BACT</name>
<dbReference type="PANTHER" id="PTHR37836:SF3">
    <property type="entry name" value="ENDOGLUCANASE"/>
    <property type="match status" value="1"/>
</dbReference>
<dbReference type="Pfam" id="PF13204">
    <property type="entry name" value="Apiosidase"/>
    <property type="match status" value="1"/>
</dbReference>
<accession>A0A6C0GX18</accession>
<feature type="domain" description="Apiosidase-like catalytic" evidence="2">
    <location>
        <begin position="27"/>
        <end position="347"/>
    </location>
</feature>
<dbReference type="KEGG" id="rhoz:GXP67_02235"/>
<dbReference type="PANTHER" id="PTHR37836">
    <property type="entry name" value="LMO1036 PROTEIN"/>
    <property type="match status" value="1"/>
</dbReference>
<evidence type="ECO:0000313" key="3">
    <source>
        <dbReference type="EMBL" id="QHT71860.1"/>
    </source>
</evidence>
<gene>
    <name evidence="3" type="ORF">GXP67_02235</name>
</gene>
<evidence type="ECO:0000259" key="1">
    <source>
        <dbReference type="Pfam" id="PF12904"/>
    </source>
</evidence>
<evidence type="ECO:0000259" key="2">
    <source>
        <dbReference type="Pfam" id="PF13204"/>
    </source>
</evidence>
<sequence length="462" mass="52956">MVILAIVITCTFVLSTVAQEKYRLQVSQNGRSLQYANGKPFFWLGDTAWELFSRLTLNEIKMYLDNRAAKGFNVIQVSCLTLNDVGKQNRYGEMMLHPLNGQWVPNDKYFTIIDSTLQYALERNMYLAMVPTWGDLVVSGELNSLQANTIGKWLGSRYAQHTNIIWVLGGDKAATTNTQDFKPIWREMAKGIIEGTNQKCLITYHPNGERSSSEWLHTEPWLDFNMIQSSHGRKDAPVWDMVKKDRSLSPAKPTLDSEPNYEDHPVSPWPKWNVDNGYFRDYDVRKQLYRSVFAGAFGVSYGHHAIWQFFNERVEALNFPDRGWVNALDRPGAFQAGYLRQLIESRPSENRVPDANIITQGQGEAAQRIEVLRDSKGKFILVYLPLTKEIELDMSGISSKRIIAWWYNPKTGDAQKIGTLNKKTLMKFEPTQEPDHSDWVLVLDDAEMKYSSPASSSMIRKY</sequence>
<feature type="domain" description="Putative collagen-binding" evidence="1">
    <location>
        <begin position="352"/>
        <end position="444"/>
    </location>
</feature>
<dbReference type="InterPro" id="IPR017853">
    <property type="entry name" value="GH"/>
</dbReference>
<reference evidence="3 4" key="1">
    <citation type="submission" date="2020-01" db="EMBL/GenBank/DDBJ databases">
        <authorList>
            <person name="Kim M.K."/>
        </authorList>
    </citation>
    <scope>NUCLEOTIDE SEQUENCE [LARGE SCALE GENOMIC DNA]</scope>
    <source>
        <strain evidence="3 4">172606-1</strain>
    </source>
</reference>
<dbReference type="InterPro" id="IPR025277">
    <property type="entry name" value="Apiosidase-like_cat_dom"/>
</dbReference>
<dbReference type="Proteomes" id="UP000480178">
    <property type="component" value="Chromosome"/>
</dbReference>
<proteinExistence type="predicted"/>
<dbReference type="SUPFAM" id="SSF51445">
    <property type="entry name" value="(Trans)glycosidases"/>
    <property type="match status" value="1"/>
</dbReference>
<dbReference type="EMBL" id="CP048222">
    <property type="protein sequence ID" value="QHT71860.1"/>
    <property type="molecule type" value="Genomic_DNA"/>
</dbReference>
<protein>
    <submittedName>
        <fullName evidence="3">DUF4038 domain-containing protein</fullName>
    </submittedName>
</protein>